<proteinExistence type="predicted"/>
<evidence type="ECO:0000313" key="2">
    <source>
        <dbReference type="Proteomes" id="UP001242480"/>
    </source>
</evidence>
<dbReference type="RefSeq" id="WP_307283282.1">
    <property type="nucleotide sequence ID" value="NZ_JAUSVX010000020.1"/>
</dbReference>
<dbReference type="Proteomes" id="UP001242480">
    <property type="component" value="Unassembled WGS sequence"/>
</dbReference>
<dbReference type="SUPFAM" id="SSF47413">
    <property type="entry name" value="lambda repressor-like DNA-binding domains"/>
    <property type="match status" value="1"/>
</dbReference>
<accession>A0ABU0JL11</accession>
<keyword evidence="2" id="KW-1185">Reference proteome</keyword>
<dbReference type="Gene3D" id="1.10.260.40">
    <property type="entry name" value="lambda repressor-like DNA-binding domains"/>
    <property type="match status" value="1"/>
</dbReference>
<reference evidence="1 2" key="1">
    <citation type="submission" date="2023-07" db="EMBL/GenBank/DDBJ databases">
        <title>Genomic Encyclopedia of Type Strains, Phase IV (KMG-IV): sequencing the most valuable type-strain genomes for metagenomic binning, comparative biology and taxonomic classification.</title>
        <authorList>
            <person name="Goeker M."/>
        </authorList>
    </citation>
    <scope>NUCLEOTIDE SEQUENCE [LARGE SCALE GENOMIC DNA]</scope>
    <source>
        <strain evidence="1 2">DSM 19619</strain>
    </source>
</reference>
<dbReference type="InterPro" id="IPR035069">
    <property type="entry name" value="TTHA1013/TTHA0281-like"/>
</dbReference>
<dbReference type="Gene3D" id="3.30.160.250">
    <property type="match status" value="1"/>
</dbReference>
<dbReference type="EMBL" id="JAUSVX010000020">
    <property type="protein sequence ID" value="MDQ0474151.1"/>
    <property type="molecule type" value="Genomic_DNA"/>
</dbReference>
<dbReference type="SUPFAM" id="SSF143100">
    <property type="entry name" value="TTHA1013/TTHA0281-like"/>
    <property type="match status" value="1"/>
</dbReference>
<dbReference type="InterPro" id="IPR010982">
    <property type="entry name" value="Lambda_DNA-bd_dom_sf"/>
</dbReference>
<name>A0ABU0JL11_9HYPH</name>
<protein>
    <submittedName>
        <fullName evidence="1">Antitoxin HicB</fullName>
    </submittedName>
</protein>
<evidence type="ECO:0000313" key="1">
    <source>
        <dbReference type="EMBL" id="MDQ0474151.1"/>
    </source>
</evidence>
<gene>
    <name evidence="1" type="ORF">QO011_007190</name>
</gene>
<organism evidence="1 2">
    <name type="scientific">Labrys wisconsinensis</name>
    <dbReference type="NCBI Taxonomy" id="425677"/>
    <lineage>
        <taxon>Bacteria</taxon>
        <taxon>Pseudomonadati</taxon>
        <taxon>Pseudomonadota</taxon>
        <taxon>Alphaproteobacteria</taxon>
        <taxon>Hyphomicrobiales</taxon>
        <taxon>Xanthobacteraceae</taxon>
        <taxon>Labrys</taxon>
    </lineage>
</organism>
<sequence>MIGYRIELTPDDNGTLLVTCPKIPMVVTYGQDRDDALHHAVDAIEVALGSMIADSEPIPLPDTEGLVVRVSLLAALKVQLYVALRASGITRAELARRLSWNRESVDRLFRLDHASRLDQLEAAFGALGRQVDIEVREAA</sequence>
<comment type="caution">
    <text evidence="1">The sequence shown here is derived from an EMBL/GenBank/DDBJ whole genome shotgun (WGS) entry which is preliminary data.</text>
</comment>